<keyword evidence="3" id="KW-1185">Reference proteome</keyword>
<feature type="transmembrane region" description="Helical" evidence="1">
    <location>
        <begin position="102"/>
        <end position="121"/>
    </location>
</feature>
<dbReference type="Proteomes" id="UP000822688">
    <property type="component" value="Chromosome V"/>
</dbReference>
<name>A0A8T0HMP5_CERPU</name>
<sequence length="320" mass="36130">MEYHYLFAVCIAFVSCFAVGALFLLWRYEGARGAGSRRNDVVVDDPSVVGILPAGRLSRAELWSACGGTMSPNWLLLFRALCFAYLLPVLVFNVLLKNVMMFFFYTEWTFTLLIVYFALAFRQSLLHYLETRSAAAHPESGVGLLNEDLEAVDDCDSAPSLPFARGREVQEGAGVAGYVTQCVFQTVLPAAILTDLVYWGLLVPIFLPANVHHSFIDINMHAVNLVLLTLEFCLNSLRFPWFRISYFILWSSAYCFLQWSLFSSGITRFWPYPFMNVDTPYAPAWYFSIIVFHGICYAICLLLALGKQSIWSCFNLPVVG</sequence>
<keyword evidence="1" id="KW-1133">Transmembrane helix</keyword>
<feature type="transmembrane region" description="Helical" evidence="1">
    <location>
        <begin position="6"/>
        <end position="28"/>
    </location>
</feature>
<evidence type="ECO:0000313" key="3">
    <source>
        <dbReference type="Proteomes" id="UP000822688"/>
    </source>
</evidence>
<keyword evidence="1" id="KW-0812">Transmembrane</keyword>
<dbReference type="PANTHER" id="PTHR12242:SF22">
    <property type="entry name" value="OS02G0130600 PROTEIN"/>
    <property type="match status" value="1"/>
</dbReference>
<dbReference type="GO" id="GO:0016020">
    <property type="term" value="C:membrane"/>
    <property type="evidence" value="ECO:0007669"/>
    <property type="project" value="TreeGrafter"/>
</dbReference>
<organism evidence="2 3">
    <name type="scientific">Ceratodon purpureus</name>
    <name type="common">Fire moss</name>
    <name type="synonym">Dicranum purpureum</name>
    <dbReference type="NCBI Taxonomy" id="3225"/>
    <lineage>
        <taxon>Eukaryota</taxon>
        <taxon>Viridiplantae</taxon>
        <taxon>Streptophyta</taxon>
        <taxon>Embryophyta</taxon>
        <taxon>Bryophyta</taxon>
        <taxon>Bryophytina</taxon>
        <taxon>Bryopsida</taxon>
        <taxon>Dicranidae</taxon>
        <taxon>Pseudoditrichales</taxon>
        <taxon>Ditrichaceae</taxon>
        <taxon>Ceratodon</taxon>
    </lineage>
</organism>
<feature type="transmembrane region" description="Helical" evidence="1">
    <location>
        <begin position="244"/>
        <end position="264"/>
    </location>
</feature>
<dbReference type="EMBL" id="CM026426">
    <property type="protein sequence ID" value="KAG0572099.1"/>
    <property type="molecule type" value="Genomic_DNA"/>
</dbReference>
<accession>A0A8T0HMP5</accession>
<dbReference type="PANTHER" id="PTHR12242">
    <property type="entry name" value="OS02G0130600 PROTEIN-RELATED"/>
    <property type="match status" value="1"/>
</dbReference>
<keyword evidence="1" id="KW-0472">Membrane</keyword>
<dbReference type="AlphaFoldDB" id="A0A8T0HMP5"/>
<feature type="transmembrane region" description="Helical" evidence="1">
    <location>
        <begin position="187"/>
        <end position="206"/>
    </location>
</feature>
<gene>
    <name evidence="2" type="ORF">KC19_VG068300</name>
</gene>
<feature type="transmembrane region" description="Helical" evidence="1">
    <location>
        <begin position="76"/>
        <end position="96"/>
    </location>
</feature>
<comment type="caution">
    <text evidence="2">The sequence shown here is derived from an EMBL/GenBank/DDBJ whole genome shotgun (WGS) entry which is preliminary data.</text>
</comment>
<proteinExistence type="predicted"/>
<evidence type="ECO:0000313" key="2">
    <source>
        <dbReference type="EMBL" id="KAG0572099.1"/>
    </source>
</evidence>
<protein>
    <submittedName>
        <fullName evidence="2">Uncharacterized protein</fullName>
    </submittedName>
</protein>
<feature type="transmembrane region" description="Helical" evidence="1">
    <location>
        <begin position="218"/>
        <end position="237"/>
    </location>
</feature>
<feature type="transmembrane region" description="Helical" evidence="1">
    <location>
        <begin position="284"/>
        <end position="305"/>
    </location>
</feature>
<evidence type="ECO:0000256" key="1">
    <source>
        <dbReference type="SAM" id="Phobius"/>
    </source>
</evidence>
<reference evidence="2" key="1">
    <citation type="submission" date="2020-06" db="EMBL/GenBank/DDBJ databases">
        <title>WGS assembly of Ceratodon purpureus strain R40.</title>
        <authorList>
            <person name="Carey S.B."/>
            <person name="Jenkins J."/>
            <person name="Shu S."/>
            <person name="Lovell J.T."/>
            <person name="Sreedasyam A."/>
            <person name="Maumus F."/>
            <person name="Tiley G.P."/>
            <person name="Fernandez-Pozo N."/>
            <person name="Barry K."/>
            <person name="Chen C."/>
            <person name="Wang M."/>
            <person name="Lipzen A."/>
            <person name="Daum C."/>
            <person name="Saski C.A."/>
            <person name="Payton A.C."/>
            <person name="Mcbreen J.C."/>
            <person name="Conrad R.E."/>
            <person name="Kollar L.M."/>
            <person name="Olsson S."/>
            <person name="Huttunen S."/>
            <person name="Landis J.B."/>
            <person name="Wickett N.J."/>
            <person name="Johnson M.G."/>
            <person name="Rensing S.A."/>
            <person name="Grimwood J."/>
            <person name="Schmutz J."/>
            <person name="Mcdaniel S.F."/>
        </authorList>
    </citation>
    <scope>NUCLEOTIDE SEQUENCE</scope>
    <source>
        <strain evidence="2">R40</strain>
    </source>
</reference>